<reference evidence="3" key="1">
    <citation type="submission" date="2017-02" db="UniProtKB">
        <authorList>
            <consortium name="WormBaseParasite"/>
        </authorList>
    </citation>
    <scope>IDENTIFICATION</scope>
</reference>
<evidence type="ECO:0000313" key="1">
    <source>
        <dbReference type="EMBL" id="VDD78212.1"/>
    </source>
</evidence>
<evidence type="ECO:0000313" key="2">
    <source>
        <dbReference type="Proteomes" id="UP000267029"/>
    </source>
</evidence>
<evidence type="ECO:0000313" key="3">
    <source>
        <dbReference type="WBParaSite" id="MCOS_0000421401-mRNA-1"/>
    </source>
</evidence>
<reference evidence="1 2" key="2">
    <citation type="submission" date="2018-10" db="EMBL/GenBank/DDBJ databases">
        <authorList>
            <consortium name="Pathogen Informatics"/>
        </authorList>
    </citation>
    <scope>NUCLEOTIDE SEQUENCE [LARGE SCALE GENOMIC DNA]</scope>
</reference>
<dbReference type="AlphaFoldDB" id="A0A0R3UBB6"/>
<name>A0A0R3UBB6_MESCO</name>
<dbReference type="Proteomes" id="UP000267029">
    <property type="component" value="Unassembled WGS sequence"/>
</dbReference>
<dbReference type="EMBL" id="UXSR01001392">
    <property type="protein sequence ID" value="VDD78212.1"/>
    <property type="molecule type" value="Genomic_DNA"/>
</dbReference>
<protein>
    <submittedName>
        <fullName evidence="1 3">Uncharacterized protein</fullName>
    </submittedName>
</protein>
<proteinExistence type="predicted"/>
<gene>
    <name evidence="1" type="ORF">MCOS_LOCUS4215</name>
</gene>
<accession>A0A0R3UBB6</accession>
<sequence length="71" mass="8060">MVASNKHHDVLRILTIQVNLKNTFNSAFIRIAFLKIYVSTRRCRRDALDDLGLPSEFCACCVAGNWADEDC</sequence>
<dbReference type="WBParaSite" id="MCOS_0000421401-mRNA-1">
    <property type="protein sequence ID" value="MCOS_0000421401-mRNA-1"/>
    <property type="gene ID" value="MCOS_0000421401"/>
</dbReference>
<keyword evidence="2" id="KW-1185">Reference proteome</keyword>
<organism evidence="3">
    <name type="scientific">Mesocestoides corti</name>
    <name type="common">Flatworm</name>
    <dbReference type="NCBI Taxonomy" id="53468"/>
    <lineage>
        <taxon>Eukaryota</taxon>
        <taxon>Metazoa</taxon>
        <taxon>Spiralia</taxon>
        <taxon>Lophotrochozoa</taxon>
        <taxon>Platyhelminthes</taxon>
        <taxon>Cestoda</taxon>
        <taxon>Eucestoda</taxon>
        <taxon>Cyclophyllidea</taxon>
        <taxon>Mesocestoididae</taxon>
        <taxon>Mesocestoides</taxon>
    </lineage>
</organism>